<evidence type="ECO:0000313" key="3">
    <source>
        <dbReference type="Proteomes" id="UP000180252"/>
    </source>
</evidence>
<evidence type="ECO:0000313" key="2">
    <source>
        <dbReference type="EMBL" id="OXB17062.1"/>
    </source>
</evidence>
<dbReference type="OrthoDB" id="921445at2"/>
<evidence type="ECO:0000313" key="4">
    <source>
        <dbReference type="Proteomes" id="UP000198319"/>
    </source>
</evidence>
<reference evidence="1" key="1">
    <citation type="submission" date="2016-09" db="EMBL/GenBank/DDBJ databases">
        <authorList>
            <person name="Capua I."/>
            <person name="De Benedictis P."/>
            <person name="Joannis T."/>
            <person name="Lombin L.H."/>
            <person name="Cattoli G."/>
        </authorList>
    </citation>
    <scope>NUCLEOTIDE SEQUENCE [LARGE SCALE GENOMIC DNA]</scope>
    <source>
        <strain evidence="1">MSU</strain>
    </source>
</reference>
<reference evidence="3" key="2">
    <citation type="submission" date="2016-09" db="EMBL/GenBank/DDBJ databases">
        <authorList>
            <person name="Chen S."/>
            <person name="Walker E."/>
        </authorList>
    </citation>
    <scope>NUCLEOTIDE SEQUENCE [LARGE SCALE GENOMIC DNA]</scope>
    <source>
        <strain evidence="3">MSU</strain>
    </source>
</reference>
<accession>A0A1S1J884</accession>
<keyword evidence="4" id="KW-1185">Reference proteome</keyword>
<organism evidence="1 3">
    <name type="scientific">Flavobacterium tructae</name>
    <dbReference type="NCBI Taxonomy" id="1114873"/>
    <lineage>
        <taxon>Bacteria</taxon>
        <taxon>Pseudomonadati</taxon>
        <taxon>Bacteroidota</taxon>
        <taxon>Flavobacteriia</taxon>
        <taxon>Flavobacteriales</taxon>
        <taxon>Flavobacteriaceae</taxon>
        <taxon>Flavobacterium</taxon>
    </lineage>
</organism>
<proteinExistence type="predicted"/>
<dbReference type="AlphaFoldDB" id="A0A1S1J884"/>
<name>A0A1S1J884_9FLAO</name>
<dbReference type="Proteomes" id="UP000198319">
    <property type="component" value="Unassembled WGS sequence"/>
</dbReference>
<dbReference type="RefSeq" id="WP_070907053.1">
    <property type="nucleotide sequence ID" value="NZ_MIKE01000022.1"/>
</dbReference>
<dbReference type="EMBL" id="MIKE01000022">
    <property type="protein sequence ID" value="OHT45801.1"/>
    <property type="molecule type" value="Genomic_DNA"/>
</dbReference>
<dbReference type="STRING" id="1278819.BHE19_08205"/>
<comment type="caution">
    <text evidence="1">The sequence shown here is derived from an EMBL/GenBank/DDBJ whole genome shotgun (WGS) entry which is preliminary data.</text>
</comment>
<dbReference type="EMBL" id="MUHG01000026">
    <property type="protein sequence ID" value="OXB17062.1"/>
    <property type="molecule type" value="Genomic_DNA"/>
</dbReference>
<protein>
    <submittedName>
        <fullName evidence="1">tRNA modification GTPase</fullName>
    </submittedName>
</protein>
<dbReference type="Proteomes" id="UP000180252">
    <property type="component" value="Unassembled WGS sequence"/>
</dbReference>
<evidence type="ECO:0000313" key="1">
    <source>
        <dbReference type="EMBL" id="OHT45801.1"/>
    </source>
</evidence>
<reference evidence="2 4" key="3">
    <citation type="submission" date="2016-11" db="EMBL/GenBank/DDBJ databases">
        <title>Whole genomes of Flavobacteriaceae.</title>
        <authorList>
            <person name="Stine C."/>
            <person name="Li C."/>
            <person name="Tadesse D."/>
        </authorList>
    </citation>
    <scope>NUCLEOTIDE SEQUENCE [LARGE SCALE GENOMIC DNA]</scope>
    <source>
        <strain evidence="2 4">ATCC BAA-2541</strain>
    </source>
</reference>
<gene>
    <name evidence="2" type="ORF">B0A71_17490</name>
    <name evidence="1" type="ORF">BHE19_08205</name>
</gene>
<sequence length="409" mass="47581">MKKQALFLVLTLIISINSYSQILFEHGYLINQNDQKIECQIENLDWKSTPTSFRYQLPDNSNIITADIKTVKEFAITGQSKYIRSLVKIDRSSKNIENMSTDKNPDLKEETLFLKVLIEGKASLYLYSDGNLRRFFYKMDNTEIKQLIHKSYLIDQNSTIAKNNYFREQLFIDLKCENILQKEYEILDYSSNKLLKFFIKYNKCSDTNFATFESKEKKDLFNLTLRPRLNSSSLSISNSPLDYYDFKFDSKTNLSLGIEAEFIFPFNKNKWAVIVEPTYQYYSSEKSKQTSNLSGGEAKAKVDYKSIELPIGIRHYFFLKNNSKIFVNASFLIDFDSNSKIEVTRKDGSVVSKLDVSSRNSLVFGIGGKFRNRYSIEFRYLTGRTILSNYQTWNSSFSTTSVILGYSFF</sequence>